<evidence type="ECO:0000256" key="1">
    <source>
        <dbReference type="SAM" id="MobiDB-lite"/>
    </source>
</evidence>
<feature type="compositionally biased region" description="Acidic residues" evidence="1">
    <location>
        <begin position="21"/>
        <end position="45"/>
    </location>
</feature>
<organism evidence="3 4">
    <name type="scientific">Latimeria chalumnae</name>
    <name type="common">Coelacanth</name>
    <dbReference type="NCBI Taxonomy" id="7897"/>
    <lineage>
        <taxon>Eukaryota</taxon>
        <taxon>Metazoa</taxon>
        <taxon>Chordata</taxon>
        <taxon>Craniata</taxon>
        <taxon>Vertebrata</taxon>
        <taxon>Euteleostomi</taxon>
        <taxon>Coelacanthiformes</taxon>
        <taxon>Coelacanthidae</taxon>
        <taxon>Latimeria</taxon>
    </lineage>
</organism>
<dbReference type="InParanoid" id="H3B3U2"/>
<evidence type="ECO:0000313" key="3">
    <source>
        <dbReference type="Ensembl" id="ENSLACP00000016563.1"/>
    </source>
</evidence>
<name>H3B3U2_LATCH</name>
<feature type="compositionally biased region" description="Polar residues" evidence="1">
    <location>
        <begin position="1"/>
        <end position="20"/>
    </location>
</feature>
<protein>
    <recommendedName>
        <fullName evidence="2">PiggyBac transposable element-derived protein domain-containing protein</fullName>
    </recommendedName>
</protein>
<gene>
    <name evidence="3" type="primary">LOC102362768</name>
</gene>
<dbReference type="Pfam" id="PF13843">
    <property type="entry name" value="DDE_Tnp_1_7"/>
    <property type="match status" value="1"/>
</dbReference>
<feature type="domain" description="PiggyBac transposable element-derived protein" evidence="2">
    <location>
        <begin position="261"/>
        <end position="443"/>
    </location>
</feature>
<accession>H3B3U2</accession>
<dbReference type="GeneTree" id="ENSGT00510000049866"/>
<dbReference type="EMBL" id="AFYH01083938">
    <property type="status" value="NOT_ANNOTATED_CDS"/>
    <property type="molecule type" value="Genomic_DNA"/>
</dbReference>
<feature type="region of interest" description="Disordered" evidence="1">
    <location>
        <begin position="1"/>
        <end position="98"/>
    </location>
</feature>
<dbReference type="STRING" id="7897.ENSLACP00000016563"/>
<reference evidence="4" key="1">
    <citation type="submission" date="2011-08" db="EMBL/GenBank/DDBJ databases">
        <title>The draft genome of Latimeria chalumnae.</title>
        <authorList>
            <person name="Di Palma F."/>
            <person name="Alfoldi J."/>
            <person name="Johnson J."/>
            <person name="Berlin A."/>
            <person name="Gnerre S."/>
            <person name="Jaffe D."/>
            <person name="MacCallum I."/>
            <person name="Young S."/>
            <person name="Walker B.J."/>
            <person name="Lander E."/>
            <person name="Lindblad-Toh K."/>
        </authorList>
    </citation>
    <scope>NUCLEOTIDE SEQUENCE [LARGE SCALE GENOMIC DNA]</scope>
    <source>
        <strain evidence="4">Wild caught</strain>
    </source>
</reference>
<reference evidence="3" key="3">
    <citation type="submission" date="2025-09" db="UniProtKB">
        <authorList>
            <consortium name="Ensembl"/>
        </authorList>
    </citation>
    <scope>IDENTIFICATION</scope>
</reference>
<evidence type="ECO:0000313" key="4">
    <source>
        <dbReference type="Proteomes" id="UP000008672"/>
    </source>
</evidence>
<dbReference type="Proteomes" id="UP000008672">
    <property type="component" value="Unassembled WGS sequence"/>
</dbReference>
<dbReference type="HOGENOM" id="CLU_013052_4_0_1"/>
<reference evidence="3" key="2">
    <citation type="submission" date="2025-08" db="UniProtKB">
        <authorList>
            <consortium name="Ensembl"/>
        </authorList>
    </citation>
    <scope>IDENTIFICATION</scope>
</reference>
<dbReference type="OMA" id="VMRLQIC"/>
<keyword evidence="4" id="KW-1185">Reference proteome</keyword>
<dbReference type="AlphaFoldDB" id="H3B3U2"/>
<evidence type="ECO:0000259" key="2">
    <source>
        <dbReference type="Pfam" id="PF13843"/>
    </source>
</evidence>
<proteinExistence type="predicted"/>
<dbReference type="PANTHER" id="PTHR46599:SF6">
    <property type="entry name" value="DUAL SPECIFICITY PHOSPHATASE 26"/>
    <property type="match status" value="1"/>
</dbReference>
<sequence>ISLNMSFKNMSSHKWLSQEETLAELDRDSEVEEEVSETENNNDGDPDYHESSSDESEDTDPESAMVPPSTSRERARKLNSPLQPLASNSDETFRSKDGNITWKASPCMNQGRLSNSSVNKMVPGPTRYAVTHIHDIASAFGLFIPPTIENIILQMTNLEGRRVFGEKWKELDHVNMQAYVGLLLLAGLYRSKGEATSSLWNAETGRAIFPATMSLDTFHIIARVIRFDNHDTRADRCKRDKIAAIREVWDKWVEILPLLYTCDAQSSYAWNMQVYTGKLPGEAPERNQGMHVMLEMTQGLRGHNVTCDNFFTSYRLGAELLKRKLTMLGTVRKSKPELPNEIAKVQHRSVHSSKFAFTGSTAVVSYCSKKNKNVIVMSTMHKDTRVCTGNDKKPEMILDYNSSKGGVENLNKLTATYTCQRTTARWPLVIFYNIVDVSAYNAFVLWTDINPMWNAGKLYRRRIFLELLGKALVTPLIQGRSRMPRVPAAIALIQSVQAEGHSASLSVATGLCKKRARCNYCPSSNDNKTNITCVKCRKYLCKRHMSTFCPTCA</sequence>
<dbReference type="Ensembl" id="ENSLACT00000016677.1">
    <property type="protein sequence ID" value="ENSLACP00000016563.1"/>
    <property type="gene ID" value="ENSLACG00000014596.1"/>
</dbReference>
<feature type="compositionally biased region" description="Polar residues" evidence="1">
    <location>
        <begin position="80"/>
        <end position="90"/>
    </location>
</feature>
<dbReference type="eggNOG" id="ENOG502QWEM">
    <property type="taxonomic scope" value="Eukaryota"/>
</dbReference>
<dbReference type="PANTHER" id="PTHR46599">
    <property type="entry name" value="PIGGYBAC TRANSPOSABLE ELEMENT-DERIVED PROTEIN 4"/>
    <property type="match status" value="1"/>
</dbReference>
<dbReference type="InterPro" id="IPR029526">
    <property type="entry name" value="PGBD"/>
</dbReference>